<reference evidence="2 3" key="1">
    <citation type="journal article" date="2013" name="Front. Plant Sci.">
        <title>The Reference Genome of the Halophytic Plant Eutrema salsugineum.</title>
        <authorList>
            <person name="Yang R."/>
            <person name="Jarvis D.E."/>
            <person name="Chen H."/>
            <person name="Beilstein M.A."/>
            <person name="Grimwood J."/>
            <person name="Jenkins J."/>
            <person name="Shu S."/>
            <person name="Prochnik S."/>
            <person name="Xin M."/>
            <person name="Ma C."/>
            <person name="Schmutz J."/>
            <person name="Wing R.A."/>
            <person name="Mitchell-Olds T."/>
            <person name="Schumaker K.S."/>
            <person name="Wang X."/>
        </authorList>
    </citation>
    <scope>NUCLEOTIDE SEQUENCE [LARGE SCALE GENOMIC DNA]</scope>
</reference>
<dbReference type="PANTHER" id="PTHR24414:SF148">
    <property type="entry name" value="F-BOX DOMAIN-CONTAINING PROTEIN"/>
    <property type="match status" value="1"/>
</dbReference>
<name>V4LUW7_EUTSA</name>
<dbReference type="EMBL" id="KI517426">
    <property type="protein sequence ID" value="ESQ46287.1"/>
    <property type="molecule type" value="Genomic_DNA"/>
</dbReference>
<proteinExistence type="predicted"/>
<dbReference type="PROSITE" id="PS50181">
    <property type="entry name" value="FBOX"/>
    <property type="match status" value="1"/>
</dbReference>
<dbReference type="Gramene" id="ESQ46287">
    <property type="protein sequence ID" value="ESQ46287"/>
    <property type="gene ID" value="EUTSA_v10000490mg"/>
</dbReference>
<dbReference type="InterPro" id="IPR050354">
    <property type="entry name" value="F-box/kelch-repeat_ARATH"/>
</dbReference>
<evidence type="ECO:0000313" key="3">
    <source>
        <dbReference type="Proteomes" id="UP000030689"/>
    </source>
</evidence>
<evidence type="ECO:0000259" key="1">
    <source>
        <dbReference type="PROSITE" id="PS50181"/>
    </source>
</evidence>
<dbReference type="Gene3D" id="2.120.10.80">
    <property type="entry name" value="Kelch-type beta propeller"/>
    <property type="match status" value="1"/>
</dbReference>
<dbReference type="AlphaFoldDB" id="V4LUW7"/>
<dbReference type="eggNOG" id="KOG1072">
    <property type="taxonomic scope" value="Eukaryota"/>
</dbReference>
<dbReference type="Pfam" id="PF25210">
    <property type="entry name" value="Kelch_FKB95"/>
    <property type="match status" value="1"/>
</dbReference>
<dbReference type="InterPro" id="IPR001810">
    <property type="entry name" value="F-box_dom"/>
</dbReference>
<dbReference type="CDD" id="cd22152">
    <property type="entry name" value="F-box_AtAFR-like"/>
    <property type="match status" value="1"/>
</dbReference>
<accession>V4LUW7</accession>
<sequence length="367" mass="42274">MMSAAEEQSRRKKRSLASSSYGFSSLPDELVLDCFARVSRMDHAALSLTSKSYRSLVISPELYETRSQMGFMEGCIYVCLDTLLRSNPRWFILWRRKQKTTDSMLTSRVSFLDCRTHTWSQVPSMGVARTEAKAGVLDGKIYVMGGCCCDDYEDPLNVAEVFNPKMQTRSRVLITEPVINNKVSVVVRPDSWFINFRSEEGKWNDLNIRDACVMDRLLYCCDYLGRIMWCDPWSGVRNGRMEWNKVYGLDDTLQLLGFFLSGSRSMCFDGEMSVVWHCYMLKRGYTNGFQDLLPGFKLSISGGKIVIFWERLVEENENPKSRQIWCAEITVERRKGGQIWGMVQWSNPVFTIDPSLFHFMSSVNVNV</sequence>
<feature type="domain" description="F-box" evidence="1">
    <location>
        <begin position="20"/>
        <end position="66"/>
    </location>
</feature>
<dbReference type="OMA" id="PLEWFIL"/>
<gene>
    <name evidence="2" type="ORF">EUTSA_v10000490mg</name>
</gene>
<evidence type="ECO:0000313" key="2">
    <source>
        <dbReference type="EMBL" id="ESQ46287.1"/>
    </source>
</evidence>
<keyword evidence="3" id="KW-1185">Reference proteome</keyword>
<dbReference type="Pfam" id="PF00646">
    <property type="entry name" value="F-box"/>
    <property type="match status" value="1"/>
</dbReference>
<protein>
    <recommendedName>
        <fullName evidence="1">F-box domain-containing protein</fullName>
    </recommendedName>
</protein>
<dbReference type="SUPFAM" id="SSF81383">
    <property type="entry name" value="F-box domain"/>
    <property type="match status" value="1"/>
</dbReference>
<organism evidence="2 3">
    <name type="scientific">Eutrema salsugineum</name>
    <name type="common">Saltwater cress</name>
    <name type="synonym">Sisymbrium salsugineum</name>
    <dbReference type="NCBI Taxonomy" id="72664"/>
    <lineage>
        <taxon>Eukaryota</taxon>
        <taxon>Viridiplantae</taxon>
        <taxon>Streptophyta</taxon>
        <taxon>Embryophyta</taxon>
        <taxon>Tracheophyta</taxon>
        <taxon>Spermatophyta</taxon>
        <taxon>Magnoliopsida</taxon>
        <taxon>eudicotyledons</taxon>
        <taxon>Gunneridae</taxon>
        <taxon>Pentapetalae</taxon>
        <taxon>rosids</taxon>
        <taxon>malvids</taxon>
        <taxon>Brassicales</taxon>
        <taxon>Brassicaceae</taxon>
        <taxon>Eutremeae</taxon>
        <taxon>Eutrema</taxon>
    </lineage>
</organism>
<dbReference type="InterPro" id="IPR015915">
    <property type="entry name" value="Kelch-typ_b-propeller"/>
</dbReference>
<dbReference type="KEGG" id="eus:EUTSA_v10000490mg"/>
<dbReference type="InterPro" id="IPR057499">
    <property type="entry name" value="Kelch_FKB95"/>
</dbReference>
<dbReference type="PANTHER" id="PTHR24414">
    <property type="entry name" value="F-BOX/KELCH-REPEAT PROTEIN SKIP4"/>
    <property type="match status" value="1"/>
</dbReference>
<dbReference type="InterPro" id="IPR036047">
    <property type="entry name" value="F-box-like_dom_sf"/>
</dbReference>
<dbReference type="SUPFAM" id="SSF117281">
    <property type="entry name" value="Kelch motif"/>
    <property type="match status" value="1"/>
</dbReference>
<dbReference type="Proteomes" id="UP000030689">
    <property type="component" value="Unassembled WGS sequence"/>
</dbReference>